<keyword evidence="4 7" id="KW-0812">Transmembrane</keyword>
<dbReference type="RefSeq" id="WP_200276276.1">
    <property type="nucleotide sequence ID" value="NZ_CP066802.1"/>
</dbReference>
<dbReference type="CDD" id="cd06261">
    <property type="entry name" value="TM_PBP2"/>
    <property type="match status" value="1"/>
</dbReference>
<evidence type="ECO:0000256" key="3">
    <source>
        <dbReference type="ARBA" id="ARBA00022475"/>
    </source>
</evidence>
<keyword evidence="10" id="KW-1185">Reference proteome</keyword>
<organism evidence="9 10">
    <name type="scientific">Actinomyces weissii</name>
    <dbReference type="NCBI Taxonomy" id="675090"/>
    <lineage>
        <taxon>Bacteria</taxon>
        <taxon>Bacillati</taxon>
        <taxon>Actinomycetota</taxon>
        <taxon>Actinomycetes</taxon>
        <taxon>Actinomycetales</taxon>
        <taxon>Actinomycetaceae</taxon>
        <taxon>Actinomyces</taxon>
    </lineage>
</organism>
<comment type="subcellular location">
    <subcellularLocation>
        <location evidence="1 7">Cell membrane</location>
        <topology evidence="1 7">Multi-pass membrane protein</topology>
    </subcellularLocation>
</comment>
<dbReference type="InterPro" id="IPR000515">
    <property type="entry name" value="MetI-like"/>
</dbReference>
<evidence type="ECO:0000256" key="7">
    <source>
        <dbReference type="RuleBase" id="RU363032"/>
    </source>
</evidence>
<gene>
    <name evidence="9" type="ORF">JG540_01340</name>
</gene>
<keyword evidence="2 7" id="KW-0813">Transport</keyword>
<dbReference type="EMBL" id="CP066802">
    <property type="protein sequence ID" value="QQM67575.1"/>
    <property type="molecule type" value="Genomic_DNA"/>
</dbReference>
<dbReference type="Proteomes" id="UP000595895">
    <property type="component" value="Chromosome"/>
</dbReference>
<feature type="transmembrane region" description="Helical" evidence="7">
    <location>
        <begin position="217"/>
        <end position="244"/>
    </location>
</feature>
<feature type="transmembrane region" description="Helical" evidence="7">
    <location>
        <begin position="278"/>
        <end position="299"/>
    </location>
</feature>
<feature type="transmembrane region" description="Helical" evidence="7">
    <location>
        <begin position="143"/>
        <end position="164"/>
    </location>
</feature>
<name>A0A7T7S2D5_9ACTO</name>
<proteinExistence type="inferred from homology"/>
<comment type="similarity">
    <text evidence="7">Belongs to the binding-protein-dependent transport system permease family.</text>
</comment>
<keyword evidence="6 7" id="KW-0472">Membrane</keyword>
<evidence type="ECO:0000313" key="9">
    <source>
        <dbReference type="EMBL" id="QQM67575.1"/>
    </source>
</evidence>
<dbReference type="PANTHER" id="PTHR43744">
    <property type="entry name" value="ABC TRANSPORTER PERMEASE PROTEIN MG189-RELATED-RELATED"/>
    <property type="match status" value="1"/>
</dbReference>
<dbReference type="PANTHER" id="PTHR43744:SF12">
    <property type="entry name" value="ABC TRANSPORTER PERMEASE PROTEIN MG189-RELATED"/>
    <property type="match status" value="1"/>
</dbReference>
<dbReference type="GO" id="GO:0005886">
    <property type="term" value="C:plasma membrane"/>
    <property type="evidence" value="ECO:0007669"/>
    <property type="project" value="UniProtKB-SubCell"/>
</dbReference>
<feature type="transmembrane region" description="Helical" evidence="7">
    <location>
        <begin position="49"/>
        <end position="67"/>
    </location>
</feature>
<evidence type="ECO:0000256" key="4">
    <source>
        <dbReference type="ARBA" id="ARBA00022692"/>
    </source>
</evidence>
<feature type="transmembrane region" description="Helical" evidence="7">
    <location>
        <begin position="176"/>
        <end position="197"/>
    </location>
</feature>
<evidence type="ECO:0000256" key="6">
    <source>
        <dbReference type="ARBA" id="ARBA00023136"/>
    </source>
</evidence>
<dbReference type="PROSITE" id="PS50928">
    <property type="entry name" value="ABC_TM1"/>
    <property type="match status" value="1"/>
</dbReference>
<feature type="domain" description="ABC transmembrane type-1" evidence="8">
    <location>
        <begin position="108"/>
        <end position="299"/>
    </location>
</feature>
<evidence type="ECO:0000256" key="1">
    <source>
        <dbReference type="ARBA" id="ARBA00004651"/>
    </source>
</evidence>
<evidence type="ECO:0000313" key="10">
    <source>
        <dbReference type="Proteomes" id="UP000595895"/>
    </source>
</evidence>
<evidence type="ECO:0000259" key="8">
    <source>
        <dbReference type="PROSITE" id="PS50928"/>
    </source>
</evidence>
<dbReference type="KEGG" id="awe:JG540_01340"/>
<evidence type="ECO:0000256" key="2">
    <source>
        <dbReference type="ARBA" id="ARBA00022448"/>
    </source>
</evidence>
<feature type="transmembrane region" description="Helical" evidence="7">
    <location>
        <begin position="112"/>
        <end position="131"/>
    </location>
</feature>
<dbReference type="Pfam" id="PF00528">
    <property type="entry name" value="BPD_transp_1"/>
    <property type="match status" value="1"/>
</dbReference>
<dbReference type="AlphaFoldDB" id="A0A7T7S2D5"/>
<reference evidence="9 10" key="1">
    <citation type="submission" date="2020-12" db="EMBL/GenBank/DDBJ databases">
        <authorList>
            <person name="Zhou J."/>
        </authorList>
    </citation>
    <scope>NUCLEOTIDE SEQUENCE [LARGE SCALE GENOMIC DNA]</scope>
    <source>
        <strain evidence="9 10">CCUG 61299</strain>
    </source>
</reference>
<sequence>MSTQAVPLVDAGSGRKVARLADGREYHPSQTDHAQALEPSRLAKTVTRVVLLLVLLYFLLPIYWVVISATKSNSDLLTSNGMWFSRNAVAENYRALMEWTNGHFWRWVANSVLYSTVAGVVGTLISVMAGYGISKFRFRGARLLQGTVLVGLLLPISLLTIPLYIVMHSLGLTDTIWSIIIPSCVSPFGVFLGRMYAEASVPDELLEAARIDGAGEFRIFFTMVLRLLAPAMVTIFLFIFVATWNNFLLPLMMVTNNVSLKPVTLGLYGMVSYFNPTYGAVLQGALFGVLPLVVMFLVLQRFWQAGLAAGAVKG</sequence>
<dbReference type="InterPro" id="IPR035906">
    <property type="entry name" value="MetI-like_sf"/>
</dbReference>
<evidence type="ECO:0000256" key="5">
    <source>
        <dbReference type="ARBA" id="ARBA00022989"/>
    </source>
</evidence>
<dbReference type="GO" id="GO:0055085">
    <property type="term" value="P:transmembrane transport"/>
    <property type="evidence" value="ECO:0007669"/>
    <property type="project" value="InterPro"/>
</dbReference>
<keyword evidence="3" id="KW-1003">Cell membrane</keyword>
<dbReference type="Gene3D" id="1.10.3720.10">
    <property type="entry name" value="MetI-like"/>
    <property type="match status" value="1"/>
</dbReference>
<protein>
    <submittedName>
        <fullName evidence="9">Carbohydrate ABC transporter permease</fullName>
    </submittedName>
</protein>
<keyword evidence="5 7" id="KW-1133">Transmembrane helix</keyword>
<dbReference type="SUPFAM" id="SSF161098">
    <property type="entry name" value="MetI-like"/>
    <property type="match status" value="1"/>
</dbReference>
<accession>A0A7T7S2D5</accession>